<keyword evidence="11 13" id="KW-0472">Membrane</keyword>
<keyword evidence="10 13" id="KW-0408">Iron</keyword>
<dbReference type="AlphaFoldDB" id="R4YNW1"/>
<gene>
    <name evidence="13 16" type="primary">ccmE</name>
    <name evidence="13" type="synonym">cycJ</name>
    <name evidence="16" type="ORF">OLEAN_C23190</name>
</gene>
<feature type="region of interest" description="Disordered" evidence="15">
    <location>
        <begin position="143"/>
        <end position="169"/>
    </location>
</feature>
<dbReference type="Gene3D" id="2.40.50.140">
    <property type="entry name" value="Nucleic acid-binding proteins"/>
    <property type="match status" value="1"/>
</dbReference>
<keyword evidence="5 13" id="KW-0812">Transmembrane</keyword>
<evidence type="ECO:0000256" key="5">
    <source>
        <dbReference type="ARBA" id="ARBA00022692"/>
    </source>
</evidence>
<dbReference type="Pfam" id="PF03100">
    <property type="entry name" value="CcmE"/>
    <property type="match status" value="1"/>
</dbReference>
<keyword evidence="8 13" id="KW-0735">Signal-anchor</keyword>
<dbReference type="InterPro" id="IPR012340">
    <property type="entry name" value="NA-bd_OB-fold"/>
</dbReference>
<keyword evidence="17" id="KW-1185">Reference proteome</keyword>
<evidence type="ECO:0000256" key="2">
    <source>
        <dbReference type="ARBA" id="ARBA00022475"/>
    </source>
</evidence>
<evidence type="ECO:0000256" key="4">
    <source>
        <dbReference type="ARBA" id="ARBA00022617"/>
    </source>
</evidence>
<dbReference type="InterPro" id="IPR004329">
    <property type="entry name" value="CcmE"/>
</dbReference>
<evidence type="ECO:0000313" key="17">
    <source>
        <dbReference type="Proteomes" id="UP000032749"/>
    </source>
</evidence>
<sequence length="169" mass="18251">MILILFMVIGLGAAVGLMMFSLSQNIDLFMTPTQIANGEVRPGQTIRAGGLVVEGSVMRSNDGLNVSFAITDGAVNVTVEYEGILPDLFREGQGIVAMGKVDSRKVMIASEVLAKHDEEYMPPEVQYALDTAHKDGVENLKKNAAEKAQGIQSETSQESKSQPSTEKQY</sequence>
<dbReference type="Proteomes" id="UP000032749">
    <property type="component" value="Chromosome"/>
</dbReference>
<dbReference type="SUPFAM" id="SSF82093">
    <property type="entry name" value="Heme chaperone CcmE"/>
    <property type="match status" value="1"/>
</dbReference>
<dbReference type="STRING" id="698738.OLEAN_C23190"/>
<evidence type="ECO:0000256" key="1">
    <source>
        <dbReference type="ARBA" id="ARBA00004533"/>
    </source>
</evidence>
<dbReference type="KEGG" id="oai:OLEAN_C23190"/>
<evidence type="ECO:0000256" key="14">
    <source>
        <dbReference type="PIRSR" id="PIRSR604329-50"/>
    </source>
</evidence>
<evidence type="ECO:0000256" key="6">
    <source>
        <dbReference type="ARBA" id="ARBA00022723"/>
    </source>
</evidence>
<dbReference type="GO" id="GO:0005886">
    <property type="term" value="C:plasma membrane"/>
    <property type="evidence" value="ECO:0007669"/>
    <property type="project" value="UniProtKB-SubCell"/>
</dbReference>
<accession>R4YNW1</accession>
<dbReference type="PANTHER" id="PTHR34128:SF2">
    <property type="entry name" value="CYTOCHROME C-TYPE BIOGENESIS PROTEIN CCME HOMOLOG, MITOCHONDRIAL"/>
    <property type="match status" value="1"/>
</dbReference>
<dbReference type="NCBIfam" id="NF009731">
    <property type="entry name" value="PRK13254.1-5"/>
    <property type="match status" value="1"/>
</dbReference>
<evidence type="ECO:0000256" key="13">
    <source>
        <dbReference type="HAMAP-Rule" id="MF_01959"/>
    </source>
</evidence>
<dbReference type="InterPro" id="IPR036127">
    <property type="entry name" value="CcmE-like_sf"/>
</dbReference>
<evidence type="ECO:0000256" key="3">
    <source>
        <dbReference type="ARBA" id="ARBA00022519"/>
    </source>
</evidence>
<evidence type="ECO:0000256" key="11">
    <source>
        <dbReference type="ARBA" id="ARBA00023136"/>
    </source>
</evidence>
<feature type="binding site" description="axial binding residue" evidence="13 14">
    <location>
        <position position="120"/>
    </location>
    <ligand>
        <name>heme</name>
        <dbReference type="ChEBI" id="CHEBI:30413"/>
    </ligand>
    <ligandPart>
        <name>Fe</name>
        <dbReference type="ChEBI" id="CHEBI:18248"/>
    </ligandPart>
</feature>
<feature type="binding site" description="covalent" evidence="13 14">
    <location>
        <position position="116"/>
    </location>
    <ligand>
        <name>heme</name>
        <dbReference type="ChEBI" id="CHEBI:30413"/>
    </ligand>
</feature>
<dbReference type="GO" id="GO:0046872">
    <property type="term" value="F:metal ion binding"/>
    <property type="evidence" value="ECO:0007669"/>
    <property type="project" value="UniProtKB-KW"/>
</dbReference>
<keyword evidence="9 13" id="KW-1133">Transmembrane helix</keyword>
<dbReference type="HOGENOM" id="CLU_079503_1_0_6"/>
<dbReference type="NCBIfam" id="NF009727">
    <property type="entry name" value="PRK13254.1-1"/>
    <property type="match status" value="1"/>
</dbReference>
<dbReference type="HAMAP" id="MF_01959">
    <property type="entry name" value="CcmE"/>
    <property type="match status" value="1"/>
</dbReference>
<comment type="subcellular location">
    <subcellularLocation>
        <location evidence="1">Cell inner membrane</location>
    </subcellularLocation>
    <subcellularLocation>
        <location evidence="13">Cell membrane</location>
        <topology evidence="13">Single-pass type II membrane protein</topology>
    </subcellularLocation>
</comment>
<feature type="topological domain" description="Cytoplasmic" evidence="13">
    <location>
        <position position="1"/>
    </location>
</feature>
<dbReference type="GO" id="GO:0017004">
    <property type="term" value="P:cytochrome complex assembly"/>
    <property type="evidence" value="ECO:0007669"/>
    <property type="project" value="UniProtKB-KW"/>
</dbReference>
<reference evidence="16 17" key="1">
    <citation type="journal article" date="2013" name="Nat. Commun.">
        <title>Genome sequence and functional genomic analysis of the oil-degrading bacterium Oleispira antarctica.</title>
        <authorList>
            <person name="Kube M."/>
            <person name="Chernikova T.N."/>
            <person name="Al-Ramahi Y."/>
            <person name="Beloqui A."/>
            <person name="Lopez-Cortez N."/>
            <person name="Guazzaroni M.E."/>
            <person name="Heipieper H.J."/>
            <person name="Klages S."/>
            <person name="Kotsyurbenko O.R."/>
            <person name="Langer I."/>
            <person name="Nechitaylo T.Y."/>
            <person name="Lunsdorf H."/>
            <person name="Fernandez M."/>
            <person name="Juarez S."/>
            <person name="Ciordia S."/>
            <person name="Singer A."/>
            <person name="Kagan O."/>
            <person name="Egorova O."/>
            <person name="Petit P.A."/>
            <person name="Stogios P."/>
            <person name="Kim Y."/>
            <person name="Tchigvintsev A."/>
            <person name="Flick R."/>
            <person name="Denaro R."/>
            <person name="Genovese M."/>
            <person name="Albar J.P."/>
            <person name="Reva O.N."/>
            <person name="Martinez-Gomariz M."/>
            <person name="Tran H."/>
            <person name="Ferrer M."/>
            <person name="Savchenko A."/>
            <person name="Yakunin A.F."/>
            <person name="Yakimov M.M."/>
            <person name="Golyshina O.V."/>
            <person name="Reinhardt R."/>
            <person name="Golyshin P.N."/>
        </authorList>
    </citation>
    <scope>NUCLEOTIDE SEQUENCE [LARGE SCALE GENOMIC DNA]</scope>
</reference>
<keyword evidence="2 13" id="KW-1003">Cell membrane</keyword>
<feature type="topological domain" description="Extracellular" evidence="13">
    <location>
        <begin position="22"/>
        <end position="169"/>
    </location>
</feature>
<keyword evidence="6 13" id="KW-0479">Metal-binding</keyword>
<comment type="similarity">
    <text evidence="13">Belongs to the CcmE/CycJ family.</text>
</comment>
<keyword evidence="3" id="KW-0997">Cell inner membrane</keyword>
<evidence type="ECO:0000256" key="10">
    <source>
        <dbReference type="ARBA" id="ARBA00023004"/>
    </source>
</evidence>
<keyword evidence="7 13" id="KW-0201">Cytochrome c-type biogenesis</keyword>
<name>R4YNW1_OLEAN</name>
<protein>
    <recommendedName>
        <fullName evidence="13">Cytochrome c-type biogenesis protein CcmE</fullName>
    </recommendedName>
    <alternativeName>
        <fullName evidence="13">Cytochrome c maturation protein E</fullName>
    </alternativeName>
    <alternativeName>
        <fullName evidence="13">Heme chaperone CcmE</fullName>
    </alternativeName>
</protein>
<dbReference type="PANTHER" id="PTHR34128">
    <property type="entry name" value="CYTOCHROME C-TYPE BIOGENESIS PROTEIN CCME HOMOLOG, MITOCHONDRIAL"/>
    <property type="match status" value="1"/>
</dbReference>
<evidence type="ECO:0000256" key="9">
    <source>
        <dbReference type="ARBA" id="ARBA00022989"/>
    </source>
</evidence>
<keyword evidence="4 13" id="KW-0349">Heme</keyword>
<evidence type="ECO:0000256" key="12">
    <source>
        <dbReference type="ARBA" id="ARBA00056663"/>
    </source>
</evidence>
<evidence type="ECO:0000256" key="7">
    <source>
        <dbReference type="ARBA" id="ARBA00022748"/>
    </source>
</evidence>
<comment type="function">
    <text evidence="12 13">Heme chaperone required for the biogenesis of c-type cytochromes. Transiently binds heme delivered by CcmC and transfers the heme to apo-cytochromes in a process facilitated by CcmF and CcmH.</text>
</comment>
<organism evidence="16 17">
    <name type="scientific">Oleispira antarctica RB-8</name>
    <dbReference type="NCBI Taxonomy" id="698738"/>
    <lineage>
        <taxon>Bacteria</taxon>
        <taxon>Pseudomonadati</taxon>
        <taxon>Pseudomonadota</taxon>
        <taxon>Gammaproteobacteria</taxon>
        <taxon>Oceanospirillales</taxon>
        <taxon>Oceanospirillaceae</taxon>
        <taxon>Oleispira</taxon>
    </lineage>
</organism>
<evidence type="ECO:0000256" key="15">
    <source>
        <dbReference type="SAM" id="MobiDB-lite"/>
    </source>
</evidence>
<dbReference type="EMBL" id="FO203512">
    <property type="protein sequence ID" value="CCK76495.1"/>
    <property type="molecule type" value="Genomic_DNA"/>
</dbReference>
<dbReference type="PATRIC" id="fig|698738.3.peg.2400"/>
<evidence type="ECO:0000256" key="8">
    <source>
        <dbReference type="ARBA" id="ARBA00022968"/>
    </source>
</evidence>
<dbReference type="GO" id="GO:0020037">
    <property type="term" value="F:heme binding"/>
    <property type="evidence" value="ECO:0007669"/>
    <property type="project" value="InterPro"/>
</dbReference>
<dbReference type="GO" id="GO:0017003">
    <property type="term" value="P:protein-heme linkage"/>
    <property type="evidence" value="ECO:0007669"/>
    <property type="project" value="UniProtKB-UniRule"/>
</dbReference>
<dbReference type="FunFam" id="2.40.50.140:FF:000104">
    <property type="entry name" value="Cytochrome c-type biogenesis protein CcmE"/>
    <property type="match status" value="1"/>
</dbReference>
<feature type="compositionally biased region" description="Polar residues" evidence="15">
    <location>
        <begin position="150"/>
        <end position="169"/>
    </location>
</feature>
<dbReference type="NCBIfam" id="NF009729">
    <property type="entry name" value="PRK13254.1-3"/>
    <property type="match status" value="1"/>
</dbReference>
<evidence type="ECO:0000313" key="16">
    <source>
        <dbReference type="EMBL" id="CCK76495.1"/>
    </source>
</evidence>
<proteinExistence type="inferred from homology"/>